<feature type="transmembrane region" description="Helical" evidence="8">
    <location>
        <begin position="283"/>
        <end position="301"/>
    </location>
</feature>
<dbReference type="AlphaFoldDB" id="A0A2H0U7V3"/>
<evidence type="ECO:0000256" key="5">
    <source>
        <dbReference type="ARBA" id="ARBA00022840"/>
    </source>
</evidence>
<evidence type="ECO:0000313" key="12">
    <source>
        <dbReference type="Proteomes" id="UP000231379"/>
    </source>
</evidence>
<feature type="domain" description="ABC transporter" evidence="9">
    <location>
        <begin position="351"/>
        <end position="584"/>
    </location>
</feature>
<dbReference type="InterPro" id="IPR036640">
    <property type="entry name" value="ABC1_TM_sf"/>
</dbReference>
<evidence type="ECO:0000313" key="11">
    <source>
        <dbReference type="EMBL" id="PIR82489.1"/>
    </source>
</evidence>
<keyword evidence="2" id="KW-0813">Transport</keyword>
<dbReference type="GO" id="GO:0005886">
    <property type="term" value="C:plasma membrane"/>
    <property type="evidence" value="ECO:0007669"/>
    <property type="project" value="UniProtKB-SubCell"/>
</dbReference>
<comment type="subcellular location">
    <subcellularLocation>
        <location evidence="1">Cell membrane</location>
        <topology evidence="1">Multi-pass membrane protein</topology>
    </subcellularLocation>
</comment>
<evidence type="ECO:0000256" key="4">
    <source>
        <dbReference type="ARBA" id="ARBA00022741"/>
    </source>
</evidence>
<keyword evidence="5" id="KW-0067">ATP-binding</keyword>
<dbReference type="CDD" id="cd07346">
    <property type="entry name" value="ABC_6TM_exporters"/>
    <property type="match status" value="1"/>
</dbReference>
<dbReference type="InterPro" id="IPR003439">
    <property type="entry name" value="ABC_transporter-like_ATP-bd"/>
</dbReference>
<evidence type="ECO:0000256" key="8">
    <source>
        <dbReference type="SAM" id="Phobius"/>
    </source>
</evidence>
<dbReference type="GO" id="GO:0015421">
    <property type="term" value="F:ABC-type oligopeptide transporter activity"/>
    <property type="evidence" value="ECO:0007669"/>
    <property type="project" value="TreeGrafter"/>
</dbReference>
<dbReference type="GO" id="GO:0016887">
    <property type="term" value="F:ATP hydrolysis activity"/>
    <property type="evidence" value="ECO:0007669"/>
    <property type="project" value="InterPro"/>
</dbReference>
<dbReference type="PROSITE" id="PS50893">
    <property type="entry name" value="ABC_TRANSPORTER_2"/>
    <property type="match status" value="1"/>
</dbReference>
<keyword evidence="3 8" id="KW-0812">Transmembrane</keyword>
<proteinExistence type="predicted"/>
<dbReference type="Pfam" id="PF00664">
    <property type="entry name" value="ABC_membrane"/>
    <property type="match status" value="1"/>
</dbReference>
<dbReference type="Pfam" id="PF00005">
    <property type="entry name" value="ABC_tran"/>
    <property type="match status" value="1"/>
</dbReference>
<dbReference type="InterPro" id="IPR011527">
    <property type="entry name" value="ABC1_TM_dom"/>
</dbReference>
<feature type="domain" description="ABC transmembrane type-1" evidence="10">
    <location>
        <begin position="32"/>
        <end position="317"/>
    </location>
</feature>
<gene>
    <name evidence="11" type="ORF">COU20_02185</name>
</gene>
<dbReference type="InterPro" id="IPR003593">
    <property type="entry name" value="AAA+_ATPase"/>
</dbReference>
<dbReference type="SMART" id="SM00382">
    <property type="entry name" value="AAA"/>
    <property type="match status" value="1"/>
</dbReference>
<dbReference type="Proteomes" id="UP000231379">
    <property type="component" value="Unassembled WGS sequence"/>
</dbReference>
<dbReference type="PROSITE" id="PS00211">
    <property type="entry name" value="ABC_TRANSPORTER_1"/>
    <property type="match status" value="1"/>
</dbReference>
<comment type="caution">
    <text evidence="11">The sequence shown here is derived from an EMBL/GenBank/DDBJ whole genome shotgun (WGS) entry which is preliminary data.</text>
</comment>
<dbReference type="PANTHER" id="PTHR43394">
    <property type="entry name" value="ATP-DEPENDENT PERMEASE MDL1, MITOCHONDRIAL"/>
    <property type="match status" value="1"/>
</dbReference>
<organism evidence="11 12">
    <name type="scientific">Candidatus Kaiserbacteria bacterium CG10_big_fil_rev_8_21_14_0_10_59_10</name>
    <dbReference type="NCBI Taxonomy" id="1974612"/>
    <lineage>
        <taxon>Bacteria</taxon>
        <taxon>Candidatus Kaiseribacteriota</taxon>
    </lineage>
</organism>
<dbReference type="SUPFAM" id="SSF90123">
    <property type="entry name" value="ABC transporter transmembrane region"/>
    <property type="match status" value="1"/>
</dbReference>
<keyword evidence="4" id="KW-0547">Nucleotide-binding</keyword>
<name>A0A2H0U7V3_9BACT</name>
<evidence type="ECO:0000256" key="6">
    <source>
        <dbReference type="ARBA" id="ARBA00022989"/>
    </source>
</evidence>
<feature type="transmembrane region" description="Helical" evidence="8">
    <location>
        <begin position="156"/>
        <end position="186"/>
    </location>
</feature>
<evidence type="ECO:0000256" key="1">
    <source>
        <dbReference type="ARBA" id="ARBA00004651"/>
    </source>
</evidence>
<evidence type="ECO:0000256" key="3">
    <source>
        <dbReference type="ARBA" id="ARBA00022692"/>
    </source>
</evidence>
<keyword evidence="7 8" id="KW-0472">Membrane</keyword>
<keyword evidence="6 8" id="KW-1133">Transmembrane helix</keyword>
<dbReference type="PROSITE" id="PS50929">
    <property type="entry name" value="ABC_TM1F"/>
    <property type="match status" value="1"/>
</dbReference>
<dbReference type="InterPro" id="IPR017871">
    <property type="entry name" value="ABC_transporter-like_CS"/>
</dbReference>
<dbReference type="InterPro" id="IPR039421">
    <property type="entry name" value="Type_1_exporter"/>
</dbReference>
<protein>
    <submittedName>
        <fullName evidence="11">ABC transporter permease</fullName>
    </submittedName>
</protein>
<dbReference type="GO" id="GO:0005524">
    <property type="term" value="F:ATP binding"/>
    <property type="evidence" value="ECO:0007669"/>
    <property type="project" value="UniProtKB-KW"/>
</dbReference>
<sequence>MHMSIWVDNIPLTKNPARFMWAISRPHWRPALVAMLAVIVSATLYAVIPYVFKLIADSAAALAQGGAYRDLILAAFAYIGVALLAGLIWRVSGFAGALWATGARASARYALTAYVTRHSRSYFSDHFAGSLANKINHAAAGSADVVEEVLWQFLNFFVTIIASFVIAFLASPTIALILMAWVAIVAPLNVYFARKRVPLSAATQNIEAKLSGATVDLLSNITAMQEYARRAFEIDRLKIGILKRRAAGLRNWRFGEAVLLGNGLLQTFFSGAMVLVAVYLTQAGTISVGDIVLIIALVFNIEERILFLGSNLNSFSETWGEIRESLEEILEPHQIVDKPGARPLEAVRGQLMFDNISFGYLTPPLFRGLTLHIPAGQKVGLVGKSGSGKSTLTRLLLRHHELTGGAILIDGQNIAEATVDSVRKAIAVVPQEPVLFHRTIRENILYGRLDATDEEVERAARLANAHGFIEKLPKGYDTLVGERGVKLSGGERQRIVIARAILKNAPILLLDEATSALDSESEVAIQDALRMLMEGKTVIAIAHRLSTLHEMDRIVVLHDGEIVEDGTHDALIAEGGTYADLWRHQAGGFLQEEDEDI</sequence>
<evidence type="ECO:0000256" key="7">
    <source>
        <dbReference type="ARBA" id="ARBA00023136"/>
    </source>
</evidence>
<evidence type="ECO:0000259" key="9">
    <source>
        <dbReference type="PROSITE" id="PS50893"/>
    </source>
</evidence>
<accession>A0A2H0U7V3</accession>
<dbReference type="Gene3D" id="3.40.50.300">
    <property type="entry name" value="P-loop containing nucleotide triphosphate hydrolases"/>
    <property type="match status" value="1"/>
</dbReference>
<dbReference type="EMBL" id="PFBM01000013">
    <property type="protein sequence ID" value="PIR82489.1"/>
    <property type="molecule type" value="Genomic_DNA"/>
</dbReference>
<evidence type="ECO:0000259" key="10">
    <source>
        <dbReference type="PROSITE" id="PS50929"/>
    </source>
</evidence>
<dbReference type="PANTHER" id="PTHR43394:SF1">
    <property type="entry name" value="ATP-BINDING CASSETTE SUB-FAMILY B MEMBER 10, MITOCHONDRIAL"/>
    <property type="match status" value="1"/>
</dbReference>
<dbReference type="FunFam" id="3.40.50.300:FF:000287">
    <property type="entry name" value="Multidrug ABC transporter ATP-binding protein"/>
    <property type="match status" value="1"/>
</dbReference>
<dbReference type="Gene3D" id="1.20.1560.10">
    <property type="entry name" value="ABC transporter type 1, transmembrane domain"/>
    <property type="match status" value="1"/>
</dbReference>
<reference evidence="12" key="1">
    <citation type="submission" date="2017-09" db="EMBL/GenBank/DDBJ databases">
        <title>Depth-based differentiation of microbial function through sediment-hosted aquifers and enrichment of novel symbionts in the deep terrestrial subsurface.</title>
        <authorList>
            <person name="Probst A.J."/>
            <person name="Ladd B."/>
            <person name="Jarett J.K."/>
            <person name="Geller-Mcgrath D.E."/>
            <person name="Sieber C.M.K."/>
            <person name="Emerson J.B."/>
            <person name="Anantharaman K."/>
            <person name="Thomas B.C."/>
            <person name="Malmstrom R."/>
            <person name="Stieglmeier M."/>
            <person name="Klingl A."/>
            <person name="Woyke T."/>
            <person name="Ryan C.M."/>
            <person name="Banfield J.F."/>
        </authorList>
    </citation>
    <scope>NUCLEOTIDE SEQUENCE [LARGE SCALE GENOMIC DNA]</scope>
</reference>
<dbReference type="InterPro" id="IPR027417">
    <property type="entry name" value="P-loop_NTPase"/>
</dbReference>
<feature type="transmembrane region" description="Helical" evidence="8">
    <location>
        <begin position="31"/>
        <end position="51"/>
    </location>
</feature>
<evidence type="ECO:0000256" key="2">
    <source>
        <dbReference type="ARBA" id="ARBA00022448"/>
    </source>
</evidence>
<dbReference type="SUPFAM" id="SSF52540">
    <property type="entry name" value="P-loop containing nucleoside triphosphate hydrolases"/>
    <property type="match status" value="1"/>
</dbReference>
<feature type="transmembrane region" description="Helical" evidence="8">
    <location>
        <begin position="71"/>
        <end position="89"/>
    </location>
</feature>